<evidence type="ECO:0000259" key="1">
    <source>
        <dbReference type="Pfam" id="PF13439"/>
    </source>
</evidence>
<dbReference type="SUPFAM" id="SSF53756">
    <property type="entry name" value="UDP-Glycosyltransferase/glycogen phosphorylase"/>
    <property type="match status" value="1"/>
</dbReference>
<dbReference type="GO" id="GO:0016757">
    <property type="term" value="F:glycosyltransferase activity"/>
    <property type="evidence" value="ECO:0007669"/>
    <property type="project" value="UniProtKB-KW"/>
</dbReference>
<accession>A0ABV9EWA1</accession>
<dbReference type="InterPro" id="IPR028098">
    <property type="entry name" value="Glyco_trans_4-like_N"/>
</dbReference>
<keyword evidence="3" id="KW-1185">Reference proteome</keyword>
<gene>
    <name evidence="2" type="ORF">ACFO3E_00925</name>
</gene>
<comment type="caution">
    <text evidence="2">The sequence shown here is derived from an EMBL/GenBank/DDBJ whole genome shotgun (WGS) entry which is preliminary data.</text>
</comment>
<dbReference type="EMBL" id="JBHSFZ010000001">
    <property type="protein sequence ID" value="MFC4592760.1"/>
    <property type="molecule type" value="Genomic_DNA"/>
</dbReference>
<dbReference type="RefSeq" id="WP_066525231.1">
    <property type="nucleotide sequence ID" value="NZ_JBHSFZ010000001.1"/>
</dbReference>
<dbReference type="Pfam" id="PF13692">
    <property type="entry name" value="Glyco_trans_1_4"/>
    <property type="match status" value="1"/>
</dbReference>
<dbReference type="Proteomes" id="UP001595957">
    <property type="component" value="Unassembled WGS sequence"/>
</dbReference>
<dbReference type="EC" id="2.4.-.-" evidence="2"/>
<dbReference type="PANTHER" id="PTHR12526:SF638">
    <property type="entry name" value="SPORE COAT PROTEIN SA"/>
    <property type="match status" value="1"/>
</dbReference>
<dbReference type="Pfam" id="PF13439">
    <property type="entry name" value="Glyco_transf_4"/>
    <property type="match status" value="1"/>
</dbReference>
<reference evidence="3" key="1">
    <citation type="journal article" date="2019" name="Int. J. Syst. Evol. Microbiol.">
        <title>The Global Catalogue of Microorganisms (GCM) 10K type strain sequencing project: providing services to taxonomists for standard genome sequencing and annotation.</title>
        <authorList>
            <consortium name="The Broad Institute Genomics Platform"/>
            <consortium name="The Broad Institute Genome Sequencing Center for Infectious Disease"/>
            <person name="Wu L."/>
            <person name="Ma J."/>
        </authorList>
    </citation>
    <scope>NUCLEOTIDE SEQUENCE [LARGE SCALE GENOMIC DNA]</scope>
    <source>
        <strain evidence="3">NBRC 103632</strain>
    </source>
</reference>
<evidence type="ECO:0000313" key="2">
    <source>
        <dbReference type="EMBL" id="MFC4592760.1"/>
    </source>
</evidence>
<evidence type="ECO:0000313" key="3">
    <source>
        <dbReference type="Proteomes" id="UP001595957"/>
    </source>
</evidence>
<dbReference type="Gene3D" id="3.40.50.2000">
    <property type="entry name" value="Glycogen Phosphorylase B"/>
    <property type="match status" value="2"/>
</dbReference>
<keyword evidence="2" id="KW-0808">Transferase</keyword>
<protein>
    <submittedName>
        <fullName evidence="2">Glycosyltransferase</fullName>
        <ecNumber evidence="2">2.4.-.-</ecNumber>
    </submittedName>
</protein>
<proteinExistence type="predicted"/>
<dbReference type="PANTHER" id="PTHR12526">
    <property type="entry name" value="GLYCOSYLTRANSFERASE"/>
    <property type="match status" value="1"/>
</dbReference>
<name>A0ABV9EWA1_9SPHN</name>
<sequence length="396" mass="42670">MKIAHVITALNVGGAETMLAKLVEHERAQGGDIESCVISLMTPGVGGDRIRASGVPLHSCGLDGALALPAALARLRSIIGQERPDIVMAWMYHAHLAAVIGAGLQRPSIPLIWNVRHSLADLAQEKPATRAIIRVEALLSRLPRRIIYNSHAAAQQHERLGFCASRTMVIPNGFDCGHFRPQPGSRERLIERLGIDPAALIVGMAARNHPMKDAATLVEAVRRAREAGADIHLLLSGEGMERPVGDLARTLQAIPADRVTLRGHDRSLAEWVPGLDLLVLPSAWGEGFPNILGEAMSCAVPCIATDVGDSRFVIGDTGIIVPPRDPALMAKAILTLAEHGPDGRRELGFSARERVRQKFAMDRIGALYAALYDSVSGMAVQRPNRSQSSIRRAQVM</sequence>
<keyword evidence="2" id="KW-0328">Glycosyltransferase</keyword>
<organism evidence="2 3">
    <name type="scientific">Sphingobium tyrosinilyticum</name>
    <dbReference type="NCBI Taxonomy" id="2715436"/>
    <lineage>
        <taxon>Bacteria</taxon>
        <taxon>Pseudomonadati</taxon>
        <taxon>Pseudomonadota</taxon>
        <taxon>Alphaproteobacteria</taxon>
        <taxon>Sphingomonadales</taxon>
        <taxon>Sphingomonadaceae</taxon>
        <taxon>Sphingobium</taxon>
    </lineage>
</organism>
<feature type="domain" description="Glycosyltransferase subfamily 4-like N-terminal" evidence="1">
    <location>
        <begin position="12"/>
        <end position="176"/>
    </location>
</feature>